<name>A0AA40BXX4_9PEZI</name>
<gene>
    <name evidence="3" type="ORF">B0T14DRAFT_569149</name>
</gene>
<keyword evidence="2" id="KW-1133">Transmembrane helix</keyword>
<keyword evidence="2" id="KW-0812">Transmembrane</keyword>
<feature type="transmembrane region" description="Helical" evidence="2">
    <location>
        <begin position="65"/>
        <end position="83"/>
    </location>
</feature>
<feature type="compositionally biased region" description="Polar residues" evidence="1">
    <location>
        <begin position="1"/>
        <end position="11"/>
    </location>
</feature>
<accession>A0AA40BXX4</accession>
<feature type="transmembrane region" description="Helical" evidence="2">
    <location>
        <begin position="29"/>
        <end position="53"/>
    </location>
</feature>
<reference evidence="3" key="1">
    <citation type="submission" date="2023-06" db="EMBL/GenBank/DDBJ databases">
        <title>Genome-scale phylogeny and comparative genomics of the fungal order Sordariales.</title>
        <authorList>
            <consortium name="Lawrence Berkeley National Laboratory"/>
            <person name="Hensen N."/>
            <person name="Bonometti L."/>
            <person name="Westerberg I."/>
            <person name="Brannstrom I.O."/>
            <person name="Guillou S."/>
            <person name="Cros-Aarteil S."/>
            <person name="Calhoun S."/>
            <person name="Haridas S."/>
            <person name="Kuo A."/>
            <person name="Mondo S."/>
            <person name="Pangilinan J."/>
            <person name="Riley R."/>
            <person name="Labutti K."/>
            <person name="Andreopoulos B."/>
            <person name="Lipzen A."/>
            <person name="Chen C."/>
            <person name="Yanf M."/>
            <person name="Daum C."/>
            <person name="Ng V."/>
            <person name="Clum A."/>
            <person name="Steindorff A."/>
            <person name="Ohm R."/>
            <person name="Martin F."/>
            <person name="Silar P."/>
            <person name="Natvig D."/>
            <person name="Lalanne C."/>
            <person name="Gautier V."/>
            <person name="Ament-Velasquez S.L."/>
            <person name="Kruys A."/>
            <person name="Hutchinson M.I."/>
            <person name="Powell A.J."/>
            <person name="Barry K."/>
            <person name="Miller A.N."/>
            <person name="Grigoriev I.V."/>
            <person name="Debuchy R."/>
            <person name="Gladieux P."/>
            <person name="Thoren M.H."/>
            <person name="Johannesson H."/>
        </authorList>
    </citation>
    <scope>NUCLEOTIDE SEQUENCE</scope>
    <source>
        <strain evidence="3">CBS 606.72</strain>
    </source>
</reference>
<evidence type="ECO:0000256" key="1">
    <source>
        <dbReference type="SAM" id="MobiDB-lite"/>
    </source>
</evidence>
<proteinExistence type="predicted"/>
<feature type="transmembrane region" description="Helical" evidence="2">
    <location>
        <begin position="89"/>
        <end position="117"/>
    </location>
</feature>
<evidence type="ECO:0000313" key="3">
    <source>
        <dbReference type="EMBL" id="KAK0617662.1"/>
    </source>
</evidence>
<protein>
    <submittedName>
        <fullName evidence="3">Uncharacterized protein</fullName>
    </submittedName>
</protein>
<dbReference type="EMBL" id="JAULSU010000005">
    <property type="protein sequence ID" value="KAK0617662.1"/>
    <property type="molecule type" value="Genomic_DNA"/>
</dbReference>
<evidence type="ECO:0000313" key="4">
    <source>
        <dbReference type="Proteomes" id="UP001175000"/>
    </source>
</evidence>
<dbReference type="AlphaFoldDB" id="A0AA40BXX4"/>
<keyword evidence="4" id="KW-1185">Reference proteome</keyword>
<evidence type="ECO:0000256" key="2">
    <source>
        <dbReference type="SAM" id="Phobius"/>
    </source>
</evidence>
<keyword evidence="2" id="KW-0472">Membrane</keyword>
<sequence length="129" mass="13995">MGSPEISSLTNDETKEEQQGGGGGERPKFIIVGLLRWLGTAVLVALFYLSSTFTRAASWTSGQKAIFDWLVVTSSLALGLNSATSLRHIAIFVALLQLLFRTSVLLIKVNCILWLLLNLAIQTAIGLTF</sequence>
<dbReference type="Proteomes" id="UP001175000">
    <property type="component" value="Unassembled WGS sequence"/>
</dbReference>
<organism evidence="3 4">
    <name type="scientific">Immersiella caudata</name>
    <dbReference type="NCBI Taxonomy" id="314043"/>
    <lineage>
        <taxon>Eukaryota</taxon>
        <taxon>Fungi</taxon>
        <taxon>Dikarya</taxon>
        <taxon>Ascomycota</taxon>
        <taxon>Pezizomycotina</taxon>
        <taxon>Sordariomycetes</taxon>
        <taxon>Sordariomycetidae</taxon>
        <taxon>Sordariales</taxon>
        <taxon>Lasiosphaeriaceae</taxon>
        <taxon>Immersiella</taxon>
    </lineage>
</organism>
<feature type="region of interest" description="Disordered" evidence="1">
    <location>
        <begin position="1"/>
        <end position="26"/>
    </location>
</feature>
<comment type="caution">
    <text evidence="3">The sequence shown here is derived from an EMBL/GenBank/DDBJ whole genome shotgun (WGS) entry which is preliminary data.</text>
</comment>